<dbReference type="InterPro" id="IPR014044">
    <property type="entry name" value="CAP_dom"/>
</dbReference>
<evidence type="ECO:0000313" key="6">
    <source>
        <dbReference type="EMBL" id="KAJ8715444.1"/>
    </source>
</evidence>
<name>A0AAD8DQJ2_MYTSE</name>
<evidence type="ECO:0000256" key="1">
    <source>
        <dbReference type="ARBA" id="ARBA00004613"/>
    </source>
</evidence>
<dbReference type="CDD" id="cd05380">
    <property type="entry name" value="CAP_euk"/>
    <property type="match status" value="1"/>
</dbReference>
<sequence>MILNVILILILLKLSRCSLVLDSMSQNTLYVSSYCPAMKNCIEGSHVICQYYNHHLTVGPHCKNYVKISITPQMVQQILEGVNKIRMKIATGEETGKDKQPLPRAYGMMRMHWDSELATLAQVLADQCLGLKEDKCRATDKFSNPSQIITLINFKAPNWEYLTRNTTKLGLNKEKVRSSIDKALNSLHGIKRMISTNDINSCPTLEALPDKGSRSYLKLIRGKATHIGCGISAYTRSQIVKSGLQQIYNSVQLVCNVSDGPQGSQPVYTTDPPIPDTGFTEKCGCPEGYRDSMGCLCEKDTHGKIETTEIRHLNKYDASQTLSHGTDGESNMVVLPIFEIHRAPDGSYEPENNVEMQFHRTFGNKSFIQETSEGKENELLDDEISPKTENRFLKAHKKDISNDEYRRAILRKQREKEFRSYNNFPTSVEGKGKNSKQMDDYDDKASANDEYRDHNEEENSFLTILDHLENIVKNIELEDEEREIFDLKMRKIYEATLKSKAQHESDELREEFRKLTQYLKRKSDAALADKTVYRDNEDDSNHLNRRDNDEFSKGIDKKLIEILRKKHYIKGISNYDDTDSRQDEIDSIADDAIPRKQEKIDKYDSDTTLSKKGETDFEIRNIKKLRTPVTKSHYRENKNKNNLKRTKVKKNHKNNQNAKTIVRKMFPYSDPKLRKIPKSLGYRRIFE</sequence>
<feature type="chain" id="PRO_5042249700" description="SCP domain-containing protein" evidence="4">
    <location>
        <begin position="18"/>
        <end position="687"/>
    </location>
</feature>
<evidence type="ECO:0000259" key="5">
    <source>
        <dbReference type="Pfam" id="PF00188"/>
    </source>
</evidence>
<protein>
    <recommendedName>
        <fullName evidence="5">SCP domain-containing protein</fullName>
    </recommendedName>
</protein>
<keyword evidence="2" id="KW-0964">Secreted</keyword>
<feature type="region of interest" description="Disordered" evidence="3">
    <location>
        <begin position="423"/>
        <end position="447"/>
    </location>
</feature>
<comment type="caution">
    <text evidence="6">The sequence shown here is derived from an EMBL/GenBank/DDBJ whole genome shotgun (WGS) entry which is preliminary data.</text>
</comment>
<accession>A0AAD8DQJ2</accession>
<dbReference type="InterPro" id="IPR002413">
    <property type="entry name" value="V5_allergen-like"/>
</dbReference>
<feature type="compositionally biased region" description="Basic and acidic residues" evidence="3">
    <location>
        <begin position="430"/>
        <end position="447"/>
    </location>
</feature>
<keyword evidence="4" id="KW-0732">Signal</keyword>
<dbReference type="PRINTS" id="PR00838">
    <property type="entry name" value="V5ALLERGEN"/>
</dbReference>
<dbReference type="AlphaFoldDB" id="A0AAD8DQJ2"/>
<dbReference type="Pfam" id="PF00188">
    <property type="entry name" value="CAP"/>
    <property type="match status" value="1"/>
</dbReference>
<evidence type="ECO:0000256" key="4">
    <source>
        <dbReference type="SAM" id="SignalP"/>
    </source>
</evidence>
<feature type="region of interest" description="Disordered" evidence="3">
    <location>
        <begin position="633"/>
        <end position="657"/>
    </location>
</feature>
<dbReference type="InterPro" id="IPR035940">
    <property type="entry name" value="CAP_sf"/>
</dbReference>
<comment type="subcellular location">
    <subcellularLocation>
        <location evidence="1">Secreted</location>
    </subcellularLocation>
</comment>
<evidence type="ECO:0000313" key="7">
    <source>
        <dbReference type="Proteomes" id="UP001231518"/>
    </source>
</evidence>
<proteinExistence type="predicted"/>
<evidence type="ECO:0000256" key="3">
    <source>
        <dbReference type="SAM" id="MobiDB-lite"/>
    </source>
</evidence>
<reference evidence="6" key="1">
    <citation type="submission" date="2023-03" db="EMBL/GenBank/DDBJ databases">
        <title>Chromosome-level genomes of two armyworms, Mythimna separata and Mythimna loreyi, provide insights into the biosynthesis and reception of sex pheromones.</title>
        <authorList>
            <person name="Zhao H."/>
        </authorList>
    </citation>
    <scope>NUCLEOTIDE SEQUENCE</scope>
    <source>
        <strain evidence="6">BeijingLab</strain>
        <tissue evidence="6">Pupa</tissue>
    </source>
</reference>
<dbReference type="EMBL" id="JARGEI010000018">
    <property type="protein sequence ID" value="KAJ8715444.1"/>
    <property type="molecule type" value="Genomic_DNA"/>
</dbReference>
<feature type="signal peptide" evidence="4">
    <location>
        <begin position="1"/>
        <end position="17"/>
    </location>
</feature>
<organism evidence="6 7">
    <name type="scientific">Mythimna separata</name>
    <name type="common">Oriental armyworm</name>
    <name type="synonym">Pseudaletia separata</name>
    <dbReference type="NCBI Taxonomy" id="271217"/>
    <lineage>
        <taxon>Eukaryota</taxon>
        <taxon>Metazoa</taxon>
        <taxon>Ecdysozoa</taxon>
        <taxon>Arthropoda</taxon>
        <taxon>Hexapoda</taxon>
        <taxon>Insecta</taxon>
        <taxon>Pterygota</taxon>
        <taxon>Neoptera</taxon>
        <taxon>Endopterygota</taxon>
        <taxon>Lepidoptera</taxon>
        <taxon>Glossata</taxon>
        <taxon>Ditrysia</taxon>
        <taxon>Noctuoidea</taxon>
        <taxon>Noctuidae</taxon>
        <taxon>Noctuinae</taxon>
        <taxon>Hadenini</taxon>
        <taxon>Mythimna</taxon>
    </lineage>
</organism>
<dbReference type="Proteomes" id="UP001231518">
    <property type="component" value="Chromosome 24"/>
</dbReference>
<gene>
    <name evidence="6" type="ORF">PYW07_009926</name>
</gene>
<dbReference type="GO" id="GO:0005576">
    <property type="term" value="C:extracellular region"/>
    <property type="evidence" value="ECO:0007669"/>
    <property type="project" value="UniProtKB-SubCell"/>
</dbReference>
<dbReference type="SUPFAM" id="SSF55797">
    <property type="entry name" value="PR-1-like"/>
    <property type="match status" value="1"/>
</dbReference>
<evidence type="ECO:0000256" key="2">
    <source>
        <dbReference type="ARBA" id="ARBA00022525"/>
    </source>
</evidence>
<feature type="compositionally biased region" description="Basic residues" evidence="3">
    <location>
        <begin position="641"/>
        <end position="653"/>
    </location>
</feature>
<keyword evidence="7" id="KW-1185">Reference proteome</keyword>
<feature type="domain" description="SCP" evidence="5">
    <location>
        <begin position="80"/>
        <end position="236"/>
    </location>
</feature>
<dbReference type="Gene3D" id="3.40.33.10">
    <property type="entry name" value="CAP"/>
    <property type="match status" value="1"/>
</dbReference>